<evidence type="ECO:0000313" key="2">
    <source>
        <dbReference type="Proteomes" id="UP001056120"/>
    </source>
</evidence>
<reference evidence="2" key="1">
    <citation type="journal article" date="2022" name="Mol. Ecol. Resour.">
        <title>The genomes of chicory, endive, great burdock and yacon provide insights into Asteraceae palaeo-polyploidization history and plant inulin production.</title>
        <authorList>
            <person name="Fan W."/>
            <person name="Wang S."/>
            <person name="Wang H."/>
            <person name="Wang A."/>
            <person name="Jiang F."/>
            <person name="Liu H."/>
            <person name="Zhao H."/>
            <person name="Xu D."/>
            <person name="Zhang Y."/>
        </authorList>
    </citation>
    <scope>NUCLEOTIDE SEQUENCE [LARGE SCALE GENOMIC DNA]</scope>
    <source>
        <strain evidence="2">cv. Yunnan</strain>
    </source>
</reference>
<gene>
    <name evidence="1" type="ORF">L1987_55514</name>
</gene>
<evidence type="ECO:0000313" key="1">
    <source>
        <dbReference type="EMBL" id="KAI3755708.1"/>
    </source>
</evidence>
<keyword evidence="2" id="KW-1185">Reference proteome</keyword>
<accession>A0ACB9E9L4</accession>
<protein>
    <submittedName>
        <fullName evidence="1">Uncharacterized protein</fullName>
    </submittedName>
</protein>
<reference evidence="1 2" key="2">
    <citation type="journal article" date="2022" name="Mol. Ecol. Resour.">
        <title>The genomes of chicory, endive, great burdock and yacon provide insights into Asteraceae paleo-polyploidization history and plant inulin production.</title>
        <authorList>
            <person name="Fan W."/>
            <person name="Wang S."/>
            <person name="Wang H."/>
            <person name="Wang A."/>
            <person name="Jiang F."/>
            <person name="Liu H."/>
            <person name="Zhao H."/>
            <person name="Xu D."/>
            <person name="Zhang Y."/>
        </authorList>
    </citation>
    <scope>NUCLEOTIDE SEQUENCE [LARGE SCALE GENOMIC DNA]</scope>
    <source>
        <strain evidence="2">cv. Yunnan</strain>
        <tissue evidence="1">Leaves</tissue>
    </source>
</reference>
<sequence>MSFGKMEATAITTIVFIFAASAVTVLITLCYKGINGGHYKKRHHKKIVVSSSRKINHDVETGDGEGPDMVKTLAAAPVEASVVMCGSGGAGGGAAAGVGGGGVVVMVDMIVK</sequence>
<organism evidence="1 2">
    <name type="scientific">Smallanthus sonchifolius</name>
    <dbReference type="NCBI Taxonomy" id="185202"/>
    <lineage>
        <taxon>Eukaryota</taxon>
        <taxon>Viridiplantae</taxon>
        <taxon>Streptophyta</taxon>
        <taxon>Embryophyta</taxon>
        <taxon>Tracheophyta</taxon>
        <taxon>Spermatophyta</taxon>
        <taxon>Magnoliopsida</taxon>
        <taxon>eudicotyledons</taxon>
        <taxon>Gunneridae</taxon>
        <taxon>Pentapetalae</taxon>
        <taxon>asterids</taxon>
        <taxon>campanulids</taxon>
        <taxon>Asterales</taxon>
        <taxon>Asteraceae</taxon>
        <taxon>Asteroideae</taxon>
        <taxon>Heliantheae alliance</taxon>
        <taxon>Millerieae</taxon>
        <taxon>Smallanthus</taxon>
    </lineage>
</organism>
<dbReference type="EMBL" id="CM042035">
    <property type="protein sequence ID" value="KAI3755708.1"/>
    <property type="molecule type" value="Genomic_DNA"/>
</dbReference>
<comment type="caution">
    <text evidence="1">The sequence shown here is derived from an EMBL/GenBank/DDBJ whole genome shotgun (WGS) entry which is preliminary data.</text>
</comment>
<proteinExistence type="predicted"/>
<dbReference type="Proteomes" id="UP001056120">
    <property type="component" value="Linkage Group LG18"/>
</dbReference>
<name>A0ACB9E9L4_9ASTR</name>